<evidence type="ECO:0000313" key="2">
    <source>
        <dbReference type="Proteomes" id="UP001150603"/>
    </source>
</evidence>
<feature type="non-terminal residue" evidence="1">
    <location>
        <position position="113"/>
    </location>
</feature>
<keyword evidence="2" id="KW-1185">Reference proteome</keyword>
<proteinExistence type="predicted"/>
<dbReference type="Proteomes" id="UP001150603">
    <property type="component" value="Unassembled WGS sequence"/>
</dbReference>
<organism evidence="1 2">
    <name type="scientific">Linderina macrospora</name>
    <dbReference type="NCBI Taxonomy" id="4868"/>
    <lineage>
        <taxon>Eukaryota</taxon>
        <taxon>Fungi</taxon>
        <taxon>Fungi incertae sedis</taxon>
        <taxon>Zoopagomycota</taxon>
        <taxon>Kickxellomycotina</taxon>
        <taxon>Kickxellomycetes</taxon>
        <taxon>Kickxellales</taxon>
        <taxon>Kickxellaceae</taxon>
        <taxon>Linderina</taxon>
    </lineage>
</organism>
<gene>
    <name evidence="1" type="ORF">FBU59_001608</name>
</gene>
<reference evidence="1" key="1">
    <citation type="submission" date="2022-07" db="EMBL/GenBank/DDBJ databases">
        <title>Phylogenomic reconstructions and comparative analyses of Kickxellomycotina fungi.</title>
        <authorList>
            <person name="Reynolds N.K."/>
            <person name="Stajich J.E."/>
            <person name="Barry K."/>
            <person name="Grigoriev I.V."/>
            <person name="Crous P."/>
            <person name="Smith M.E."/>
        </authorList>
    </citation>
    <scope>NUCLEOTIDE SEQUENCE</scope>
    <source>
        <strain evidence="1">NRRL 5244</strain>
    </source>
</reference>
<name>A0ACC1JDT5_9FUNG</name>
<accession>A0ACC1JDT5</accession>
<evidence type="ECO:0000313" key="1">
    <source>
        <dbReference type="EMBL" id="KAJ1948407.1"/>
    </source>
</evidence>
<sequence length="113" mass="12937">MPQTDIDEQVKARLATLTTNADQVRELVDKLRDRVESGELATGSGISFLEVKHHTLLSYISNLAQFSLMKLHGRQIEGHKVVNNLVEDRTVLEKMKPLEQRLKYQIDKLLRNA</sequence>
<comment type="caution">
    <text evidence="1">The sequence shown here is derived from an EMBL/GenBank/DDBJ whole genome shotgun (WGS) entry which is preliminary data.</text>
</comment>
<protein>
    <submittedName>
        <fullName evidence="1">Uncharacterized protein</fullName>
    </submittedName>
</protein>
<dbReference type="EMBL" id="JANBPW010000745">
    <property type="protein sequence ID" value="KAJ1948407.1"/>
    <property type="molecule type" value="Genomic_DNA"/>
</dbReference>